<evidence type="ECO:0000313" key="3">
    <source>
        <dbReference type="Proteomes" id="UP000215509"/>
    </source>
</evidence>
<dbReference type="AlphaFoldDB" id="A0A229UH56"/>
<protein>
    <submittedName>
        <fullName evidence="2">ATPase</fullName>
    </submittedName>
</protein>
<sequence length="322" mass="34824">MPANQEVIIGIDGGGTRTRILVTDLSGNVLSYVEKGAASYHKDIHAADNVRLALLDSLKEAGKEPHQVKAIAAGIAGYDTESDLAWVEQLTEVEGLHCPKWHVNDAVVAHYGALLAKPGIIAISGTGSIILARLEDGSFVRNYDFRHYAASAARLLAYDAAFEVLAGHTDDSDSELVAQLLQHWGVQSFHEFLLLGRSGFLEDRRERDRKFGQFAPALTCAASQNSALAKRVCDRAVGQLKTGIELLAALLELDAIPVSLIGSVLNSPYFARHLSEQLQSGSGKTFSVVKPHVSPVTGSVLLAMERLQLTLDESIIRNLQKH</sequence>
<dbReference type="Pfam" id="PF01869">
    <property type="entry name" value="BcrAD_BadFG"/>
    <property type="match status" value="1"/>
</dbReference>
<dbReference type="PANTHER" id="PTHR43190:SF3">
    <property type="entry name" value="N-ACETYL-D-GLUCOSAMINE KINASE"/>
    <property type="match status" value="1"/>
</dbReference>
<keyword evidence="3" id="KW-1185">Reference proteome</keyword>
<accession>A0A229UH56</accession>
<feature type="domain" description="ATPase BadF/BadG/BcrA/BcrD type" evidence="1">
    <location>
        <begin position="9"/>
        <end position="303"/>
    </location>
</feature>
<dbReference type="InterPro" id="IPR052519">
    <property type="entry name" value="Euk-type_GlcNAc_Kinase"/>
</dbReference>
<dbReference type="PANTHER" id="PTHR43190">
    <property type="entry name" value="N-ACETYL-D-GLUCOSAMINE KINASE"/>
    <property type="match status" value="1"/>
</dbReference>
<dbReference type="EMBL" id="NMQW01000057">
    <property type="protein sequence ID" value="OXM82714.1"/>
    <property type="molecule type" value="Genomic_DNA"/>
</dbReference>
<proteinExistence type="predicted"/>
<evidence type="ECO:0000313" key="2">
    <source>
        <dbReference type="EMBL" id="OXM82714.1"/>
    </source>
</evidence>
<gene>
    <name evidence="2" type="ORF">CF651_29010</name>
</gene>
<evidence type="ECO:0000259" key="1">
    <source>
        <dbReference type="Pfam" id="PF01869"/>
    </source>
</evidence>
<dbReference type="SUPFAM" id="SSF53067">
    <property type="entry name" value="Actin-like ATPase domain"/>
    <property type="match status" value="1"/>
</dbReference>
<dbReference type="Proteomes" id="UP000215509">
    <property type="component" value="Unassembled WGS sequence"/>
</dbReference>
<dbReference type="InterPro" id="IPR043129">
    <property type="entry name" value="ATPase_NBD"/>
</dbReference>
<name>A0A229UH56_9BACL</name>
<comment type="caution">
    <text evidence="2">The sequence shown here is derived from an EMBL/GenBank/DDBJ whole genome shotgun (WGS) entry which is preliminary data.</text>
</comment>
<dbReference type="InterPro" id="IPR002731">
    <property type="entry name" value="ATPase_BadF"/>
</dbReference>
<reference evidence="2 3" key="1">
    <citation type="submission" date="2017-07" db="EMBL/GenBank/DDBJ databases">
        <title>Genome sequencing and assembly of Paenibacillus rigui.</title>
        <authorList>
            <person name="Mayilraj S."/>
        </authorList>
    </citation>
    <scope>NUCLEOTIDE SEQUENCE [LARGE SCALE GENOMIC DNA]</scope>
    <source>
        <strain evidence="2 3">JCM 16352</strain>
    </source>
</reference>
<dbReference type="OrthoDB" id="9772633at2"/>
<organism evidence="2 3">
    <name type="scientific">Paenibacillus rigui</name>
    <dbReference type="NCBI Taxonomy" id="554312"/>
    <lineage>
        <taxon>Bacteria</taxon>
        <taxon>Bacillati</taxon>
        <taxon>Bacillota</taxon>
        <taxon>Bacilli</taxon>
        <taxon>Bacillales</taxon>
        <taxon>Paenibacillaceae</taxon>
        <taxon>Paenibacillus</taxon>
    </lineage>
</organism>
<dbReference type="Gene3D" id="3.30.420.40">
    <property type="match status" value="2"/>
</dbReference>
<dbReference type="RefSeq" id="WP_094018356.1">
    <property type="nucleotide sequence ID" value="NZ_NMQW01000057.1"/>
</dbReference>